<evidence type="ECO:0000313" key="1">
    <source>
        <dbReference type="EMBL" id="RLE53712.1"/>
    </source>
</evidence>
<gene>
    <name evidence="1" type="ORF">DRJ33_00305</name>
</gene>
<dbReference type="AlphaFoldDB" id="A0A497F3B0"/>
<accession>A0A497F3B0</accession>
<reference evidence="1 2" key="1">
    <citation type="submission" date="2018-06" db="EMBL/GenBank/DDBJ databases">
        <title>Extensive metabolic versatility and redundancy in microbially diverse, dynamic hydrothermal sediments.</title>
        <authorList>
            <person name="Dombrowski N."/>
            <person name="Teske A."/>
            <person name="Baker B.J."/>
        </authorList>
    </citation>
    <scope>NUCLEOTIDE SEQUENCE [LARGE SCALE GENOMIC DNA]</scope>
    <source>
        <strain evidence="1">B34_G17</strain>
    </source>
</reference>
<dbReference type="Proteomes" id="UP000272051">
    <property type="component" value="Unassembled WGS sequence"/>
</dbReference>
<organism evidence="1 2">
    <name type="scientific">Thermoproteota archaeon</name>
    <dbReference type="NCBI Taxonomy" id="2056631"/>
    <lineage>
        <taxon>Archaea</taxon>
        <taxon>Thermoproteota</taxon>
    </lineage>
</organism>
<sequence length="248" mass="27178">MKLLKMVFIAGGGNFGARALKVAKEANVPSLVADISYSCHAREHVNGLGYDVVNEAMKAINEQSSRLVIMDAKEALWKLMEAGLMPFIIVPAVPNHFAADVVRSIMEKKGVNVKGVDRQEFLHVVKRLPKSVICSIDFDRSRVVTSYMPKDELCKVPCNEPIICPKTKKVRLTPMYEMLQRAFSGICDGLVLQSHFLGEDVGGFYGKDFARALKVAMSCKGTLAIGTACRCHGVLDLLSLLQTGTCEV</sequence>
<protein>
    <submittedName>
        <fullName evidence="1">Uncharacterized protein</fullName>
    </submittedName>
</protein>
<proteinExistence type="predicted"/>
<comment type="caution">
    <text evidence="1">The sequence shown here is derived from an EMBL/GenBank/DDBJ whole genome shotgun (WGS) entry which is preliminary data.</text>
</comment>
<evidence type="ECO:0000313" key="2">
    <source>
        <dbReference type="Proteomes" id="UP000272051"/>
    </source>
</evidence>
<name>A0A497F3B0_9CREN</name>
<dbReference type="EMBL" id="QMQX01000003">
    <property type="protein sequence ID" value="RLE53712.1"/>
    <property type="molecule type" value="Genomic_DNA"/>
</dbReference>